<comment type="caution">
    <text evidence="1">The sequence shown here is derived from an EMBL/GenBank/DDBJ whole genome shotgun (WGS) entry which is preliminary data.</text>
</comment>
<sequence length="66" mass="6893">MIWGRSLARSHAHCAGVRANGNGGHRANHPSASALAFSFRRDGSPEPPFCGGRAIAPLSGFRPKAP</sequence>
<name>A0A4Q8LRC8_9GAMM</name>
<dbReference type="Proteomes" id="UP000292087">
    <property type="component" value="Unassembled WGS sequence"/>
</dbReference>
<protein>
    <submittedName>
        <fullName evidence="1">Uncharacterized protein</fullName>
    </submittedName>
</protein>
<accession>A0A4Q8LRC8</accession>
<evidence type="ECO:0000313" key="1">
    <source>
        <dbReference type="EMBL" id="TAA33848.1"/>
    </source>
</evidence>
<proteinExistence type="predicted"/>
<evidence type="ECO:0000313" key="2">
    <source>
        <dbReference type="Proteomes" id="UP000292087"/>
    </source>
</evidence>
<reference evidence="1 2" key="1">
    <citation type="submission" date="2019-02" db="EMBL/GenBank/DDBJ databases">
        <title>WGS of Pseudoxanthomonas species novum from clinical isolates.</title>
        <authorList>
            <person name="Bernier A.-M."/>
            <person name="Bernard K."/>
            <person name="Vachon A."/>
        </authorList>
    </citation>
    <scope>NUCLEOTIDE SEQUENCE [LARGE SCALE GENOMIC DNA]</scope>
    <source>
        <strain evidence="1 2">NML140781</strain>
    </source>
</reference>
<dbReference type="AlphaFoldDB" id="A0A4Q8LRC8"/>
<organism evidence="1 2">
    <name type="scientific">Pseudoxanthomonas winnipegensis</name>
    <dbReference type="NCBI Taxonomy" id="2480810"/>
    <lineage>
        <taxon>Bacteria</taxon>
        <taxon>Pseudomonadati</taxon>
        <taxon>Pseudomonadota</taxon>
        <taxon>Gammaproteobacteria</taxon>
        <taxon>Lysobacterales</taxon>
        <taxon>Lysobacteraceae</taxon>
        <taxon>Pseudoxanthomonas</taxon>
    </lineage>
</organism>
<dbReference type="EMBL" id="SHMF01000004">
    <property type="protein sequence ID" value="TAA33848.1"/>
    <property type="molecule type" value="Genomic_DNA"/>
</dbReference>
<gene>
    <name evidence="1" type="ORF">EA656_15585</name>
</gene>